<reference evidence="1" key="1">
    <citation type="journal article" date="2019" name="Sci. Rep.">
        <title>Draft genome of Tanacetum cinerariifolium, the natural source of mosquito coil.</title>
        <authorList>
            <person name="Yamashiro T."/>
            <person name="Shiraishi A."/>
            <person name="Satake H."/>
            <person name="Nakayama K."/>
        </authorList>
    </citation>
    <scope>NUCLEOTIDE SEQUENCE</scope>
</reference>
<organism evidence="1">
    <name type="scientific">Tanacetum cinerariifolium</name>
    <name type="common">Dalmatian daisy</name>
    <name type="synonym">Chrysanthemum cinerariifolium</name>
    <dbReference type="NCBI Taxonomy" id="118510"/>
    <lineage>
        <taxon>Eukaryota</taxon>
        <taxon>Viridiplantae</taxon>
        <taxon>Streptophyta</taxon>
        <taxon>Embryophyta</taxon>
        <taxon>Tracheophyta</taxon>
        <taxon>Spermatophyta</taxon>
        <taxon>Magnoliopsida</taxon>
        <taxon>eudicotyledons</taxon>
        <taxon>Gunneridae</taxon>
        <taxon>Pentapetalae</taxon>
        <taxon>asterids</taxon>
        <taxon>campanulids</taxon>
        <taxon>Asterales</taxon>
        <taxon>Asteraceae</taxon>
        <taxon>Asteroideae</taxon>
        <taxon>Anthemideae</taxon>
        <taxon>Anthemidinae</taxon>
        <taxon>Tanacetum</taxon>
    </lineage>
</organism>
<evidence type="ECO:0000313" key="1">
    <source>
        <dbReference type="EMBL" id="GEU56365.1"/>
    </source>
</evidence>
<proteinExistence type="predicted"/>
<protein>
    <submittedName>
        <fullName evidence="1">Uncharacterized protein</fullName>
    </submittedName>
</protein>
<accession>A0A6L2L7T7</accession>
<sequence>MEERASTQQHIYSLLKTRISMGCLPRSACLGSLSLTQSPNSLVLAVSLEIRDNHLCDHPQSEGQSLHASRPGRLCAQAQSTLTSVTRFDQVMGITVDCGQKETGVKHLLDGVVWAMISPGGSIVASLKNVNGFLAVNTPLDDLIRIDFEQEGVVPKVMLHIFEELGFLLGRHSLNNEVLSMEENPPEQSRLGIFFSKEIFKGGVIYIHNAFVHDEDRTYGKVACFAHKLKGQVPIKDKQDWSFSQFFLECLKGFNTLFGEERWGIFLKKTGHRPGYL</sequence>
<dbReference type="EMBL" id="BKCJ010003650">
    <property type="protein sequence ID" value="GEU56365.1"/>
    <property type="molecule type" value="Genomic_DNA"/>
</dbReference>
<comment type="caution">
    <text evidence="1">The sequence shown here is derived from an EMBL/GenBank/DDBJ whole genome shotgun (WGS) entry which is preliminary data.</text>
</comment>
<name>A0A6L2L7T7_TANCI</name>
<gene>
    <name evidence="1" type="ORF">Tci_028343</name>
</gene>
<dbReference type="AlphaFoldDB" id="A0A6L2L7T7"/>